<dbReference type="GO" id="GO:0008270">
    <property type="term" value="F:zinc ion binding"/>
    <property type="evidence" value="ECO:0007669"/>
    <property type="project" value="UniProtKB-KW"/>
</dbReference>
<keyword evidence="5" id="KW-0805">Transcription regulation</keyword>
<dbReference type="PANTHER" id="PTHR23235">
    <property type="entry name" value="KRUEPPEL-LIKE TRANSCRIPTION FACTOR"/>
    <property type="match status" value="1"/>
</dbReference>
<feature type="domain" description="C2H2-type" evidence="8">
    <location>
        <begin position="257"/>
        <end position="286"/>
    </location>
</feature>
<dbReference type="SMART" id="SM00355">
    <property type="entry name" value="ZnF_C2H2"/>
    <property type="match status" value="3"/>
</dbReference>
<organism evidence="9 10">
    <name type="scientific">Mycena venus</name>
    <dbReference type="NCBI Taxonomy" id="2733690"/>
    <lineage>
        <taxon>Eukaryota</taxon>
        <taxon>Fungi</taxon>
        <taxon>Dikarya</taxon>
        <taxon>Basidiomycota</taxon>
        <taxon>Agaricomycotina</taxon>
        <taxon>Agaricomycetes</taxon>
        <taxon>Agaricomycetidae</taxon>
        <taxon>Agaricales</taxon>
        <taxon>Marasmiineae</taxon>
        <taxon>Mycenaceae</taxon>
        <taxon>Mycena</taxon>
    </lineage>
</organism>
<evidence type="ECO:0000256" key="7">
    <source>
        <dbReference type="PROSITE-ProRule" id="PRU00042"/>
    </source>
</evidence>
<evidence type="ECO:0000256" key="1">
    <source>
        <dbReference type="ARBA" id="ARBA00022723"/>
    </source>
</evidence>
<keyword evidence="4" id="KW-0862">Zinc</keyword>
<name>A0A8H6Y973_9AGAR</name>
<keyword evidence="10" id="KW-1185">Reference proteome</keyword>
<keyword evidence="1" id="KW-0479">Metal-binding</keyword>
<protein>
    <recommendedName>
        <fullName evidence="8">C2H2-type domain-containing protein</fullName>
    </recommendedName>
</protein>
<dbReference type="Pfam" id="PF00096">
    <property type="entry name" value="zf-C2H2"/>
    <property type="match status" value="1"/>
</dbReference>
<dbReference type="InterPro" id="IPR036236">
    <property type="entry name" value="Znf_C2H2_sf"/>
</dbReference>
<dbReference type="SUPFAM" id="SSF57667">
    <property type="entry name" value="beta-beta-alpha zinc fingers"/>
    <property type="match status" value="1"/>
</dbReference>
<dbReference type="OrthoDB" id="4748970at2759"/>
<sequence>MFNDKNDGTSYHPYAQCLWDRDPHRDCVDSRIHIDQMNTMLEGGNDAIGPPTTVPVYQGESFFRSDRPMILLLIDAFNWKEQLERNKDPETARELRNHRDIFGTGHTMETHENSGFSEAVFSDEKYTTVIMSETPMVSDNLLSPYSGLDGNRRSHSDTSTILTRPAPAISYLGHSLRAPADSVMYREGSGNEITLNAALSQRLSPSPNMHVSTQWHSSYLSDVDSSPEIPIVVLKQDVTSERMMKASQHRRKKEAKYECPVAGCGTTFTRRVNLNGHIRAHSDERPFVCSWVGCGKAFVRVHDHKRHQQLHTIERPFSCDACKRKFTRLDAVHRHCEYTSAIEQGWHLNEVTP</sequence>
<feature type="domain" description="C2H2-type" evidence="8">
    <location>
        <begin position="287"/>
        <end position="316"/>
    </location>
</feature>
<keyword evidence="3 7" id="KW-0863">Zinc-finger</keyword>
<evidence type="ECO:0000313" key="9">
    <source>
        <dbReference type="EMBL" id="KAF7354172.1"/>
    </source>
</evidence>
<dbReference type="PROSITE" id="PS00028">
    <property type="entry name" value="ZINC_FINGER_C2H2_1"/>
    <property type="match status" value="2"/>
</dbReference>
<proteinExistence type="predicted"/>
<evidence type="ECO:0000256" key="5">
    <source>
        <dbReference type="ARBA" id="ARBA00023015"/>
    </source>
</evidence>
<reference evidence="9" key="1">
    <citation type="submission" date="2020-05" db="EMBL/GenBank/DDBJ databases">
        <title>Mycena genomes resolve the evolution of fungal bioluminescence.</title>
        <authorList>
            <person name="Tsai I.J."/>
        </authorList>
    </citation>
    <scope>NUCLEOTIDE SEQUENCE</scope>
    <source>
        <strain evidence="9">CCC161011</strain>
    </source>
</reference>
<accession>A0A8H6Y973</accession>
<evidence type="ECO:0000256" key="2">
    <source>
        <dbReference type="ARBA" id="ARBA00022737"/>
    </source>
</evidence>
<evidence type="ECO:0000256" key="4">
    <source>
        <dbReference type="ARBA" id="ARBA00022833"/>
    </source>
</evidence>
<dbReference type="EMBL" id="JACAZI010000008">
    <property type="protein sequence ID" value="KAF7354172.1"/>
    <property type="molecule type" value="Genomic_DNA"/>
</dbReference>
<dbReference type="AlphaFoldDB" id="A0A8H6Y973"/>
<dbReference type="FunFam" id="3.30.160.60:FF:000032">
    <property type="entry name" value="Krueppel-like factor 4"/>
    <property type="match status" value="1"/>
</dbReference>
<dbReference type="PROSITE" id="PS50157">
    <property type="entry name" value="ZINC_FINGER_C2H2_2"/>
    <property type="match status" value="2"/>
</dbReference>
<keyword evidence="6" id="KW-0804">Transcription</keyword>
<evidence type="ECO:0000256" key="6">
    <source>
        <dbReference type="ARBA" id="ARBA00023163"/>
    </source>
</evidence>
<evidence type="ECO:0000256" key="3">
    <source>
        <dbReference type="ARBA" id="ARBA00022771"/>
    </source>
</evidence>
<comment type="caution">
    <text evidence="9">The sequence shown here is derived from an EMBL/GenBank/DDBJ whole genome shotgun (WGS) entry which is preliminary data.</text>
</comment>
<dbReference type="Gene3D" id="3.30.160.60">
    <property type="entry name" value="Classic Zinc Finger"/>
    <property type="match status" value="2"/>
</dbReference>
<evidence type="ECO:0000259" key="8">
    <source>
        <dbReference type="PROSITE" id="PS50157"/>
    </source>
</evidence>
<keyword evidence="2" id="KW-0677">Repeat</keyword>
<evidence type="ECO:0000313" key="10">
    <source>
        <dbReference type="Proteomes" id="UP000620124"/>
    </source>
</evidence>
<dbReference type="GO" id="GO:0000978">
    <property type="term" value="F:RNA polymerase II cis-regulatory region sequence-specific DNA binding"/>
    <property type="evidence" value="ECO:0007669"/>
    <property type="project" value="TreeGrafter"/>
</dbReference>
<dbReference type="Proteomes" id="UP000620124">
    <property type="component" value="Unassembled WGS sequence"/>
</dbReference>
<dbReference type="InterPro" id="IPR013087">
    <property type="entry name" value="Znf_C2H2_type"/>
</dbReference>
<gene>
    <name evidence="9" type="ORF">MVEN_01104900</name>
</gene>
<dbReference type="GO" id="GO:0000981">
    <property type="term" value="F:DNA-binding transcription factor activity, RNA polymerase II-specific"/>
    <property type="evidence" value="ECO:0007669"/>
    <property type="project" value="TreeGrafter"/>
</dbReference>
<dbReference type="PANTHER" id="PTHR23235:SF120">
    <property type="entry name" value="KRUPPEL-LIKE FACTOR 15"/>
    <property type="match status" value="1"/>
</dbReference>